<reference evidence="1 2" key="1">
    <citation type="submission" date="2016-12" db="EMBL/GenBank/DDBJ databases">
        <authorList>
            <person name="Song W.-J."/>
            <person name="Kurnit D.M."/>
        </authorList>
    </citation>
    <scope>NUCLEOTIDE SEQUENCE [LARGE SCALE GENOMIC DNA]</scope>
    <source>
        <strain evidence="1 2">STM7296</strain>
    </source>
</reference>
<evidence type="ECO:0000313" key="2">
    <source>
        <dbReference type="Proteomes" id="UP000187012"/>
    </source>
</evidence>
<dbReference type="AlphaFoldDB" id="A0A1N7SLK8"/>
<proteinExistence type="predicted"/>
<keyword evidence="2" id="KW-1185">Reference proteome</keyword>
<protein>
    <submittedName>
        <fullName evidence="1">Uncharacterized protein</fullName>
    </submittedName>
</protein>
<dbReference type="Proteomes" id="UP000187012">
    <property type="component" value="Unassembled WGS sequence"/>
</dbReference>
<organism evidence="1 2">
    <name type="scientific">Paraburkholderia ribeironis</name>
    <dbReference type="NCBI Taxonomy" id="1247936"/>
    <lineage>
        <taxon>Bacteria</taxon>
        <taxon>Pseudomonadati</taxon>
        <taxon>Pseudomonadota</taxon>
        <taxon>Betaproteobacteria</taxon>
        <taxon>Burkholderiales</taxon>
        <taxon>Burkholderiaceae</taxon>
        <taxon>Paraburkholderia</taxon>
    </lineage>
</organism>
<dbReference type="STRING" id="1247936.BN2475_830014"/>
<name>A0A1N7SLK8_9BURK</name>
<sequence length="65" mass="7215">MTVRPLGSRAAGSLASASRVDRADLRCESMPDAMLADPQVFALRYDTGVSLQHRPRRFARREINA</sequence>
<accession>A0A1N7SLK8</accession>
<gene>
    <name evidence="1" type="ORF">BN2475_830014</name>
</gene>
<dbReference type="EMBL" id="CYGX02000083">
    <property type="protein sequence ID" value="SIT47849.1"/>
    <property type="molecule type" value="Genomic_DNA"/>
</dbReference>
<evidence type="ECO:0000313" key="1">
    <source>
        <dbReference type="EMBL" id="SIT47849.1"/>
    </source>
</evidence>